<proteinExistence type="predicted"/>
<dbReference type="Proteomes" id="UP000543598">
    <property type="component" value="Unassembled WGS sequence"/>
</dbReference>
<organism evidence="1 2">
    <name type="scientific">Microbacterium ulmi</name>
    <dbReference type="NCBI Taxonomy" id="179095"/>
    <lineage>
        <taxon>Bacteria</taxon>
        <taxon>Bacillati</taxon>
        <taxon>Actinomycetota</taxon>
        <taxon>Actinomycetes</taxon>
        <taxon>Micrococcales</taxon>
        <taxon>Microbacteriaceae</taxon>
        <taxon>Microbacterium</taxon>
    </lineage>
</organism>
<evidence type="ECO:0000313" key="2">
    <source>
        <dbReference type="Proteomes" id="UP000543598"/>
    </source>
</evidence>
<accession>A0A7Y2LYE0</accession>
<evidence type="ECO:0000313" key="1">
    <source>
        <dbReference type="EMBL" id="NNH03121.1"/>
    </source>
</evidence>
<name>A0A7Y2LYE0_9MICO</name>
<protein>
    <submittedName>
        <fullName evidence="1">Uncharacterized protein</fullName>
    </submittedName>
</protein>
<comment type="caution">
    <text evidence="1">The sequence shown here is derived from an EMBL/GenBank/DDBJ whole genome shotgun (WGS) entry which is preliminary data.</text>
</comment>
<gene>
    <name evidence="1" type="ORF">HLA99_04550</name>
</gene>
<keyword evidence="2" id="KW-1185">Reference proteome</keyword>
<dbReference type="EMBL" id="JABEMB010000003">
    <property type="protein sequence ID" value="NNH03121.1"/>
    <property type="molecule type" value="Genomic_DNA"/>
</dbReference>
<dbReference type="RefSeq" id="WP_170283186.1">
    <property type="nucleotide sequence ID" value="NZ_BAAANA010000002.1"/>
</dbReference>
<dbReference type="AlphaFoldDB" id="A0A7Y2LYE0"/>
<reference evidence="1 2" key="1">
    <citation type="submission" date="2020-05" db="EMBL/GenBank/DDBJ databases">
        <title>MicrobeNet Type strains.</title>
        <authorList>
            <person name="Nicholson A.C."/>
        </authorList>
    </citation>
    <scope>NUCLEOTIDE SEQUENCE [LARGE SCALE GENOMIC DNA]</scope>
    <source>
        <strain evidence="1 2">JCM 14282</strain>
    </source>
</reference>
<sequence length="655" mass="70874">MDDEGGVTGDLLARAGPFCHHDEDWGASERRWGGMLGTAADLWREWERAGVLRPGDYDSDVARHVRDAAGGGSVGEPIADVLDRAGWTVRDLVHALAPLVASFAGMLRDLLRLLTRVGATSGTGDDLHVVYEFDEGDAVDQSLSAFRETVRRVESVAVRVRPLVFDASHAFASPIRELWSQEWVEGTVRASGVADRSAWPFAAGLPPAPATGDPLVDERLDRITALIDDVLAVLSQIGQDTAAVDVWLQERHRSEESTTEAIANAARDFWPLTAASAVHMFAAGVAKGELSPDGALLARLDEWLGAFRSADEIESVVEQTVNELADVLKLPTWGRRHELYSAWIATQLDRALASARLEFVVRDGAVRFPFHATLLARLDPPGGRVELWCEVRSSAVEPIGRKEGIQPDYRFVRRDAAGETTVAAVEVKQYLQAATKNPGAALHDYVLGLPEATVLLVAHGKLGARVLDSVPVEDRHRALVHRDVRVGRPRESAAFRADILALFPPTPPAPPSPPPTRPARIELSWAPTVRDLDLHVAGTGREETAWGHPSSAHSSLRCDAKDGGPEIVDLVASSRERLEIAVRLFSTDAASVGEADPVVSIVWDDARRIALRAGTGTAGSRERRWNVAAIDDAGTVIPSSDSVVVPLGERAEHER</sequence>